<dbReference type="HOGENOM" id="CLU_2324421_0_0_1"/>
<evidence type="ECO:0000313" key="1">
    <source>
        <dbReference type="EnsemblPlants" id="ORUFI12G04750.1"/>
    </source>
</evidence>
<sequence>MEMWMRQLGEEVHVVCGLMGPSPAWALGDRTTRLGPELAISIGPMTSIGGIRCPTPPSPPSASFLSLHLQYAFVVTPLAATDVVVVVTTASFRLNINKT</sequence>
<reference evidence="1" key="2">
    <citation type="submission" date="2015-06" db="UniProtKB">
        <authorList>
            <consortium name="EnsemblPlants"/>
        </authorList>
    </citation>
    <scope>IDENTIFICATION</scope>
</reference>
<accession>A0A0E0REB0</accession>
<proteinExistence type="predicted"/>
<organism evidence="1 2">
    <name type="scientific">Oryza rufipogon</name>
    <name type="common">Brownbeard rice</name>
    <name type="synonym">Asian wild rice</name>
    <dbReference type="NCBI Taxonomy" id="4529"/>
    <lineage>
        <taxon>Eukaryota</taxon>
        <taxon>Viridiplantae</taxon>
        <taxon>Streptophyta</taxon>
        <taxon>Embryophyta</taxon>
        <taxon>Tracheophyta</taxon>
        <taxon>Spermatophyta</taxon>
        <taxon>Magnoliopsida</taxon>
        <taxon>Liliopsida</taxon>
        <taxon>Poales</taxon>
        <taxon>Poaceae</taxon>
        <taxon>BOP clade</taxon>
        <taxon>Oryzoideae</taxon>
        <taxon>Oryzeae</taxon>
        <taxon>Oryzinae</taxon>
        <taxon>Oryza</taxon>
    </lineage>
</organism>
<dbReference type="AlphaFoldDB" id="A0A0E0REB0"/>
<reference evidence="2" key="1">
    <citation type="submission" date="2013-06" db="EMBL/GenBank/DDBJ databases">
        <authorList>
            <person name="Zhao Q."/>
        </authorList>
    </citation>
    <scope>NUCLEOTIDE SEQUENCE</scope>
    <source>
        <strain evidence="2">cv. W1943</strain>
    </source>
</reference>
<dbReference type="EnsemblPlants" id="ORUFI12G04750.1">
    <property type="protein sequence ID" value="ORUFI12G04750.1"/>
    <property type="gene ID" value="ORUFI12G04750"/>
</dbReference>
<dbReference type="Gramene" id="ORUFI12G04750.1">
    <property type="protein sequence ID" value="ORUFI12G04750.1"/>
    <property type="gene ID" value="ORUFI12G04750"/>
</dbReference>
<name>A0A0E0REB0_ORYRU</name>
<dbReference type="Proteomes" id="UP000008022">
    <property type="component" value="Unassembled WGS sequence"/>
</dbReference>
<evidence type="ECO:0000313" key="2">
    <source>
        <dbReference type="Proteomes" id="UP000008022"/>
    </source>
</evidence>
<keyword evidence="2" id="KW-1185">Reference proteome</keyword>
<protein>
    <submittedName>
        <fullName evidence="1">Uncharacterized protein</fullName>
    </submittedName>
</protein>